<dbReference type="STRING" id="469383.Cwoe_2433"/>
<keyword evidence="10" id="KW-1185">Reference proteome</keyword>
<dbReference type="AlphaFoldDB" id="D3F7J4"/>
<feature type="domain" description="ABC transmembrane type-1" evidence="8">
    <location>
        <begin position="53"/>
        <end position="233"/>
    </location>
</feature>
<organism evidence="9 10">
    <name type="scientific">Conexibacter woesei (strain DSM 14684 / CCUG 47730 / CIP 108061 / JCM 11494 / NBRC 100937 / ID131577)</name>
    <dbReference type="NCBI Taxonomy" id="469383"/>
    <lineage>
        <taxon>Bacteria</taxon>
        <taxon>Bacillati</taxon>
        <taxon>Actinomycetota</taxon>
        <taxon>Thermoleophilia</taxon>
        <taxon>Solirubrobacterales</taxon>
        <taxon>Conexibacteraceae</taxon>
        <taxon>Conexibacter</taxon>
    </lineage>
</organism>
<dbReference type="PROSITE" id="PS50928">
    <property type="entry name" value="ABC_TM1"/>
    <property type="match status" value="1"/>
</dbReference>
<feature type="transmembrane region" description="Helical" evidence="7">
    <location>
        <begin position="215"/>
        <end position="236"/>
    </location>
</feature>
<evidence type="ECO:0000313" key="9">
    <source>
        <dbReference type="EMBL" id="ADB50856.1"/>
    </source>
</evidence>
<evidence type="ECO:0000256" key="1">
    <source>
        <dbReference type="ARBA" id="ARBA00004651"/>
    </source>
</evidence>
<reference evidence="10" key="2">
    <citation type="submission" date="2010-01" db="EMBL/GenBank/DDBJ databases">
        <title>The complete genome of Conexibacter woesei DSM 14684.</title>
        <authorList>
            <consortium name="US DOE Joint Genome Institute (JGI-PGF)"/>
            <person name="Lucas S."/>
            <person name="Copeland A."/>
            <person name="Lapidus A."/>
            <person name="Glavina del Rio T."/>
            <person name="Dalin E."/>
            <person name="Tice H."/>
            <person name="Bruce D."/>
            <person name="Goodwin L."/>
            <person name="Pitluck S."/>
            <person name="Kyrpides N."/>
            <person name="Mavromatis K."/>
            <person name="Ivanova N."/>
            <person name="Mikhailova N."/>
            <person name="Chertkov O."/>
            <person name="Brettin T."/>
            <person name="Detter J.C."/>
            <person name="Han C."/>
            <person name="Larimer F."/>
            <person name="Land M."/>
            <person name="Hauser L."/>
            <person name="Markowitz V."/>
            <person name="Cheng J.-F."/>
            <person name="Hugenholtz P."/>
            <person name="Woyke T."/>
            <person name="Wu D."/>
            <person name="Pukall R."/>
            <person name="Steenblock K."/>
            <person name="Schneider S."/>
            <person name="Klenk H.-P."/>
            <person name="Eisen J.A."/>
        </authorList>
    </citation>
    <scope>NUCLEOTIDE SEQUENCE [LARGE SCALE GENOMIC DNA]</scope>
    <source>
        <strain evidence="10">DSM 14684 / CIP 108061 / JCM 11494 / NBRC 100937 / ID131577</strain>
    </source>
</reference>
<evidence type="ECO:0000313" key="10">
    <source>
        <dbReference type="Proteomes" id="UP000008229"/>
    </source>
</evidence>
<evidence type="ECO:0000256" key="7">
    <source>
        <dbReference type="RuleBase" id="RU363032"/>
    </source>
</evidence>
<evidence type="ECO:0000256" key="3">
    <source>
        <dbReference type="ARBA" id="ARBA00022475"/>
    </source>
</evidence>
<keyword evidence="6 7" id="KW-0472">Membrane</keyword>
<reference evidence="9 10" key="1">
    <citation type="journal article" date="2010" name="Stand. Genomic Sci.">
        <title>Complete genome sequence of Conexibacter woesei type strain (ID131577).</title>
        <authorList>
            <person name="Pukall R."/>
            <person name="Lapidus A."/>
            <person name="Glavina Del Rio T."/>
            <person name="Copeland A."/>
            <person name="Tice H."/>
            <person name="Cheng J.-F."/>
            <person name="Lucas S."/>
            <person name="Chen F."/>
            <person name="Nolan M."/>
            <person name="Bruce D."/>
            <person name="Goodwin L."/>
            <person name="Pitluck S."/>
            <person name="Mavromatis K."/>
            <person name="Ivanova N."/>
            <person name="Ovchinnikova G."/>
            <person name="Pati A."/>
            <person name="Chen A."/>
            <person name="Palaniappan K."/>
            <person name="Land M."/>
            <person name="Hauser L."/>
            <person name="Chang Y.-J."/>
            <person name="Jeffries C.D."/>
            <person name="Chain P."/>
            <person name="Meincke L."/>
            <person name="Sims D."/>
            <person name="Brettin T."/>
            <person name="Detter J.C."/>
            <person name="Rohde M."/>
            <person name="Goeker M."/>
            <person name="Bristow J."/>
            <person name="Eisen J.A."/>
            <person name="Markowitz V."/>
            <person name="Kyrpides N.C."/>
            <person name="Klenk H.-P."/>
            <person name="Hugenholtz P."/>
        </authorList>
    </citation>
    <scope>NUCLEOTIDE SEQUENCE [LARGE SCALE GENOMIC DNA]</scope>
    <source>
        <strain evidence="10">DSM 14684 / CIP 108061 / JCM 11494 / NBRC 100937 / ID131577</strain>
    </source>
</reference>
<feature type="transmembrane region" description="Helical" evidence="7">
    <location>
        <begin position="91"/>
        <end position="111"/>
    </location>
</feature>
<dbReference type="RefSeq" id="WP_012933907.1">
    <property type="nucleotide sequence ID" value="NC_013739.1"/>
</dbReference>
<sequence length="246" mass="26918">MRSRIVLPVVGVVGFVLLWQFVGSIWPHTTSQPTRVADELVDAFRDDDLLRLMLNTTSVLLIGFVVSVVVGVLVGLAMGEFRWVRVMLEPYLTALYATPRVAYIPLLVIWFGIGRTFLYAAVIAAAAVIIVFPTISGVHEANRSYRQVADSLCINKLQYFARVLLPASTAFVLTGARLGVQRALTTVIVAEFLVGYPGLGDAMKTARVTTDVDRVLAIAVVCLVVGAAITGVLTLIDRRAFAWRRR</sequence>
<feature type="transmembrane region" description="Helical" evidence="7">
    <location>
        <begin position="117"/>
        <end position="138"/>
    </location>
</feature>
<dbReference type="KEGG" id="cwo:Cwoe_2433"/>
<evidence type="ECO:0000256" key="2">
    <source>
        <dbReference type="ARBA" id="ARBA00022448"/>
    </source>
</evidence>
<dbReference type="InterPro" id="IPR000515">
    <property type="entry name" value="MetI-like"/>
</dbReference>
<dbReference type="Pfam" id="PF00528">
    <property type="entry name" value="BPD_transp_1"/>
    <property type="match status" value="1"/>
</dbReference>
<evidence type="ECO:0000256" key="6">
    <source>
        <dbReference type="ARBA" id="ARBA00023136"/>
    </source>
</evidence>
<dbReference type="eggNOG" id="COG0600">
    <property type="taxonomic scope" value="Bacteria"/>
</dbReference>
<evidence type="ECO:0000256" key="5">
    <source>
        <dbReference type="ARBA" id="ARBA00022989"/>
    </source>
</evidence>
<dbReference type="GO" id="GO:0005886">
    <property type="term" value="C:plasma membrane"/>
    <property type="evidence" value="ECO:0007669"/>
    <property type="project" value="UniProtKB-SubCell"/>
</dbReference>
<dbReference type="GO" id="GO:0055085">
    <property type="term" value="P:transmembrane transport"/>
    <property type="evidence" value="ECO:0007669"/>
    <property type="project" value="InterPro"/>
</dbReference>
<keyword evidence="2 7" id="KW-0813">Transport</keyword>
<feature type="transmembrane region" description="Helical" evidence="7">
    <location>
        <begin position="5"/>
        <end position="26"/>
    </location>
</feature>
<name>D3F7J4_CONWI</name>
<comment type="subcellular location">
    <subcellularLocation>
        <location evidence="1 7">Cell membrane</location>
        <topology evidence="1 7">Multi-pass membrane protein</topology>
    </subcellularLocation>
</comment>
<protein>
    <submittedName>
        <fullName evidence="9">Binding-protein-dependent transport systems inner membrane component</fullName>
    </submittedName>
</protein>
<dbReference type="OrthoDB" id="7274389at2"/>
<proteinExistence type="inferred from homology"/>
<feature type="transmembrane region" description="Helical" evidence="7">
    <location>
        <begin position="59"/>
        <end position="79"/>
    </location>
</feature>
<gene>
    <name evidence="9" type="ordered locus">Cwoe_2433</name>
</gene>
<comment type="similarity">
    <text evidence="7">Belongs to the binding-protein-dependent transport system permease family.</text>
</comment>
<dbReference type="PANTHER" id="PTHR30151:SF0">
    <property type="entry name" value="ABC TRANSPORTER PERMEASE PROTEIN MJ0413-RELATED"/>
    <property type="match status" value="1"/>
</dbReference>
<dbReference type="InterPro" id="IPR035906">
    <property type="entry name" value="MetI-like_sf"/>
</dbReference>
<dbReference type="EMBL" id="CP001854">
    <property type="protein sequence ID" value="ADB50856.1"/>
    <property type="molecule type" value="Genomic_DNA"/>
</dbReference>
<dbReference type="Proteomes" id="UP000008229">
    <property type="component" value="Chromosome"/>
</dbReference>
<accession>D3F7J4</accession>
<dbReference type="Gene3D" id="1.10.3720.10">
    <property type="entry name" value="MetI-like"/>
    <property type="match status" value="1"/>
</dbReference>
<dbReference type="CDD" id="cd06261">
    <property type="entry name" value="TM_PBP2"/>
    <property type="match status" value="1"/>
</dbReference>
<keyword evidence="3" id="KW-1003">Cell membrane</keyword>
<dbReference type="PANTHER" id="PTHR30151">
    <property type="entry name" value="ALKANE SULFONATE ABC TRANSPORTER-RELATED, MEMBRANE SUBUNIT"/>
    <property type="match status" value="1"/>
</dbReference>
<evidence type="ECO:0000256" key="4">
    <source>
        <dbReference type="ARBA" id="ARBA00022692"/>
    </source>
</evidence>
<keyword evidence="5 7" id="KW-1133">Transmembrane helix</keyword>
<dbReference type="HOGENOM" id="CLU_046113_1_4_11"/>
<dbReference type="SUPFAM" id="SSF161098">
    <property type="entry name" value="MetI-like"/>
    <property type="match status" value="1"/>
</dbReference>
<keyword evidence="4 7" id="KW-0812">Transmembrane</keyword>
<evidence type="ECO:0000259" key="8">
    <source>
        <dbReference type="PROSITE" id="PS50928"/>
    </source>
</evidence>